<accession>J3LDN7</accession>
<dbReference type="PANTHER" id="PTHR46772:SF8">
    <property type="entry name" value="TRANSCRIPTION FACTOR BHLH95"/>
    <property type="match status" value="1"/>
</dbReference>
<keyword evidence="5" id="KW-1185">Reference proteome</keyword>
<dbReference type="InterPro" id="IPR045865">
    <property type="entry name" value="ACT-like_dom_sf"/>
</dbReference>
<comment type="subcellular location">
    <subcellularLocation>
        <location evidence="1">Nucleus</location>
    </subcellularLocation>
</comment>
<dbReference type="Pfam" id="PF22754">
    <property type="entry name" value="bHLH-TF_ACT-like_plant"/>
    <property type="match status" value="1"/>
</dbReference>
<dbReference type="STRING" id="4533.J3LDN7"/>
<dbReference type="GO" id="GO:0009960">
    <property type="term" value="P:endosperm development"/>
    <property type="evidence" value="ECO:0007669"/>
    <property type="project" value="InterPro"/>
</dbReference>
<proteinExistence type="predicted"/>
<name>J3LDN7_ORYBR</name>
<evidence type="ECO:0000259" key="3">
    <source>
        <dbReference type="Pfam" id="PF22754"/>
    </source>
</evidence>
<feature type="domain" description="Plant bHLH transcription factor ACT-like" evidence="3">
    <location>
        <begin position="17"/>
        <end position="73"/>
    </location>
</feature>
<dbReference type="GO" id="GO:0003700">
    <property type="term" value="F:DNA-binding transcription factor activity"/>
    <property type="evidence" value="ECO:0007669"/>
    <property type="project" value="InterPro"/>
</dbReference>
<dbReference type="Proteomes" id="UP000006038">
    <property type="component" value="Unassembled WGS sequence"/>
</dbReference>
<reference evidence="4" key="1">
    <citation type="submission" date="2013-04" db="UniProtKB">
        <authorList>
            <consortium name="EnsemblPlants"/>
        </authorList>
    </citation>
    <scope>IDENTIFICATION</scope>
</reference>
<sequence length="126" mass="13893">MVWSGPSVVLNLCGGDQAFINISVPRSPGVLTMIVDVLERHSVDVVTVQISSDQSRSLFTIHTRVDRERGMFMDTATSEEIHQLAVSEMMLPHLPAAAENEIDDVVYVDARTGKRKVRDRKEAGAS</sequence>
<evidence type="ECO:0000313" key="5">
    <source>
        <dbReference type="Proteomes" id="UP000006038"/>
    </source>
</evidence>
<dbReference type="InterPro" id="IPR054502">
    <property type="entry name" value="bHLH-TF_ACT-like_plant"/>
</dbReference>
<dbReference type="PANTHER" id="PTHR46772">
    <property type="entry name" value="BHLH DOMAIN-CONTAINING PROTEIN"/>
    <property type="match status" value="1"/>
</dbReference>
<dbReference type="AlphaFoldDB" id="J3LDN7"/>
<evidence type="ECO:0000256" key="2">
    <source>
        <dbReference type="ARBA" id="ARBA00023242"/>
    </source>
</evidence>
<protein>
    <recommendedName>
        <fullName evidence="3">Plant bHLH transcription factor ACT-like domain-containing protein</fullName>
    </recommendedName>
</protein>
<evidence type="ECO:0000313" key="4">
    <source>
        <dbReference type="EnsemblPlants" id="OB02G27540.1"/>
    </source>
</evidence>
<dbReference type="HOGENOM" id="CLU_1985011_0_0_1"/>
<dbReference type="InterPro" id="IPR044278">
    <property type="entry name" value="BHLH95-like"/>
</dbReference>
<dbReference type="EnsemblPlants" id="OB02G27540.1">
    <property type="protein sequence ID" value="OB02G27540.1"/>
    <property type="gene ID" value="OB02G27540"/>
</dbReference>
<keyword evidence="2" id="KW-0539">Nucleus</keyword>
<dbReference type="SUPFAM" id="SSF55021">
    <property type="entry name" value="ACT-like"/>
    <property type="match status" value="1"/>
</dbReference>
<dbReference type="OMA" id="TICYILE"/>
<dbReference type="Gramene" id="OB02G27540.1">
    <property type="protein sequence ID" value="OB02G27540.1"/>
    <property type="gene ID" value="OB02G27540"/>
</dbReference>
<organism evidence="4">
    <name type="scientific">Oryza brachyantha</name>
    <name type="common">malo sina</name>
    <dbReference type="NCBI Taxonomy" id="4533"/>
    <lineage>
        <taxon>Eukaryota</taxon>
        <taxon>Viridiplantae</taxon>
        <taxon>Streptophyta</taxon>
        <taxon>Embryophyta</taxon>
        <taxon>Tracheophyta</taxon>
        <taxon>Spermatophyta</taxon>
        <taxon>Magnoliopsida</taxon>
        <taxon>Liliopsida</taxon>
        <taxon>Poales</taxon>
        <taxon>Poaceae</taxon>
        <taxon>BOP clade</taxon>
        <taxon>Oryzoideae</taxon>
        <taxon>Oryzeae</taxon>
        <taxon>Oryzinae</taxon>
        <taxon>Oryza</taxon>
    </lineage>
</organism>
<evidence type="ECO:0000256" key="1">
    <source>
        <dbReference type="ARBA" id="ARBA00004123"/>
    </source>
</evidence>